<gene>
    <name evidence="1" type="ORF">ADJ77_11870</name>
    <name evidence="2" type="ORF">J5A51_02095</name>
</gene>
<dbReference type="SUPFAM" id="SSF51219">
    <property type="entry name" value="TRAP-like"/>
    <property type="match status" value="1"/>
</dbReference>
<accession>A0A0K1NMY8</accession>
<evidence type="ECO:0000313" key="4">
    <source>
        <dbReference type="Proteomes" id="UP000682005"/>
    </source>
</evidence>
<dbReference type="Gene3D" id="3.60.160.10">
    <property type="entry name" value="Mitochondrial biogenesis AIM24"/>
    <property type="match status" value="1"/>
</dbReference>
<dbReference type="KEGG" id="pfus:ADJ77_11870"/>
<dbReference type="AlphaFoldDB" id="A0A0K1NMY8"/>
<dbReference type="Pfam" id="PF01987">
    <property type="entry name" value="AIM24"/>
    <property type="match status" value="1"/>
</dbReference>
<dbReference type="EMBL" id="CP072369">
    <property type="protein sequence ID" value="QUB86080.1"/>
    <property type="molecule type" value="Genomic_DNA"/>
</dbReference>
<dbReference type="InterPro" id="IPR002838">
    <property type="entry name" value="AIM24"/>
</dbReference>
<dbReference type="InterPro" id="IPR016031">
    <property type="entry name" value="Trp_RNA-bd_attenuator-like_dom"/>
</dbReference>
<reference evidence="2 4" key="2">
    <citation type="submission" date="2021-03" db="EMBL/GenBank/DDBJ databases">
        <title>Human Oral Microbial Genomes.</title>
        <authorList>
            <person name="Johnston C.D."/>
            <person name="Chen T."/>
            <person name="Dewhirst F.E."/>
        </authorList>
    </citation>
    <scope>NUCLEOTIDE SEQUENCE [LARGE SCALE GENOMIC DNA]</scope>
    <source>
        <strain evidence="2 4">W1435</strain>
    </source>
</reference>
<dbReference type="PANTHER" id="PTHR43657:SF1">
    <property type="entry name" value="ALTERED INHERITANCE OF MITOCHONDRIA PROTEIN 24, MITOCHONDRIAL"/>
    <property type="match status" value="1"/>
</dbReference>
<dbReference type="EMBL" id="CP012075">
    <property type="protein sequence ID" value="AKU70452.1"/>
    <property type="molecule type" value="Genomic_DNA"/>
</dbReference>
<protein>
    <submittedName>
        <fullName evidence="2">AIM24 family protein</fullName>
    </submittedName>
</protein>
<organism evidence="1 3">
    <name type="scientific">Prevotella fusca JCM 17724</name>
    <dbReference type="NCBI Taxonomy" id="1236517"/>
    <lineage>
        <taxon>Bacteria</taxon>
        <taxon>Pseudomonadati</taxon>
        <taxon>Bacteroidota</taxon>
        <taxon>Bacteroidia</taxon>
        <taxon>Bacteroidales</taxon>
        <taxon>Prevotellaceae</taxon>
        <taxon>Prevotella</taxon>
    </lineage>
</organism>
<evidence type="ECO:0000313" key="2">
    <source>
        <dbReference type="EMBL" id="QUB86080.1"/>
    </source>
</evidence>
<reference evidence="1 3" key="1">
    <citation type="submission" date="2015-07" db="EMBL/GenBank/DDBJ databases">
        <authorList>
            <person name="Noorani M."/>
        </authorList>
    </citation>
    <scope>NUCLEOTIDE SEQUENCE [LARGE SCALE GENOMIC DNA]</scope>
    <source>
        <strain evidence="1 3">W1435</strain>
    </source>
</reference>
<keyword evidence="4" id="KW-1185">Reference proteome</keyword>
<sequence length="219" mass="23628">MNCKIVGYEFKTLEVTLSPNETFYAERGSIVYVDQQLQRDVEFNGKGNGGGLGNILGGVIRSAVSGESVLILRFYNNTNVERKLVLSGSQCSLVPIKLQGESLICRRGCYVASTDKVSLNLNINLQGLLGGVGFFQKVSGNATVFLDSLGAPLEKVLNNGECIEVDENHLVALQGIGPHQMQAGWSVGNILRGEGVSLMRINGPGKVYLSPLPIIMRTR</sequence>
<dbReference type="PANTHER" id="PTHR43657">
    <property type="entry name" value="TRYPTOPHAN RNA-BINDING ATTENUATOR PROTEIN-LIKE PROTEIN"/>
    <property type="match status" value="1"/>
</dbReference>
<dbReference type="Proteomes" id="UP000060345">
    <property type="component" value="Chromosome 2"/>
</dbReference>
<dbReference type="STRING" id="1236517.ADJ77_11870"/>
<dbReference type="InterPro" id="IPR036983">
    <property type="entry name" value="AIM24_sf"/>
</dbReference>
<evidence type="ECO:0000313" key="3">
    <source>
        <dbReference type="Proteomes" id="UP000060345"/>
    </source>
</evidence>
<proteinExistence type="predicted"/>
<name>A0A0K1NMY8_9BACT</name>
<dbReference type="eggNOG" id="COG2013">
    <property type="taxonomic scope" value="Bacteria"/>
</dbReference>
<evidence type="ECO:0000313" key="1">
    <source>
        <dbReference type="EMBL" id="AKU70452.1"/>
    </source>
</evidence>
<dbReference type="RefSeq" id="WP_050696460.1">
    <property type="nucleotide sequence ID" value="NZ_CP012075.1"/>
</dbReference>
<dbReference type="Proteomes" id="UP000682005">
    <property type="component" value="Chromosome 2"/>
</dbReference>